<accession>A0A3D0W9P9</accession>
<dbReference type="EMBL" id="DOYJ01000125">
    <property type="protein sequence ID" value="HCB75390.1"/>
    <property type="molecule type" value="Genomic_DNA"/>
</dbReference>
<dbReference type="GO" id="GO:0019068">
    <property type="term" value="P:virion assembly"/>
    <property type="evidence" value="ECO:0007669"/>
    <property type="project" value="InterPro"/>
</dbReference>
<feature type="non-terminal residue" evidence="2">
    <location>
        <position position="1"/>
    </location>
</feature>
<proteinExistence type="predicted"/>
<dbReference type="InterPro" id="IPR006429">
    <property type="entry name" value="Phage_lambda_portal"/>
</dbReference>
<evidence type="ECO:0000256" key="1">
    <source>
        <dbReference type="SAM" id="MobiDB-lite"/>
    </source>
</evidence>
<comment type="caution">
    <text evidence="2">The sequence shown here is derived from an EMBL/GenBank/DDBJ whole genome shotgun (WGS) entry which is preliminary data.</text>
</comment>
<name>A0A3D0W9P9_9SPHN</name>
<organism evidence="2 3">
    <name type="scientific">Sphingomonas bacterium</name>
    <dbReference type="NCBI Taxonomy" id="1895847"/>
    <lineage>
        <taxon>Bacteria</taxon>
        <taxon>Pseudomonadati</taxon>
        <taxon>Pseudomonadota</taxon>
        <taxon>Alphaproteobacteria</taxon>
        <taxon>Sphingomonadales</taxon>
        <taxon>Sphingomonadaceae</taxon>
        <taxon>Sphingomonas</taxon>
    </lineage>
</organism>
<dbReference type="Pfam" id="PF05136">
    <property type="entry name" value="Phage_portal_2"/>
    <property type="match status" value="1"/>
</dbReference>
<feature type="compositionally biased region" description="Polar residues" evidence="1">
    <location>
        <begin position="311"/>
        <end position="326"/>
    </location>
</feature>
<dbReference type="AlphaFoldDB" id="A0A3D0W9P9"/>
<sequence>LYPPLASAPDANGGYNIFGVQYSPIGKREGYWLYGAHPGSAKATATASALIPARDIAHVFRADRPEQQHGATWFAPIILRMKDFGDFEDAQLTRQKLASAFVGFVTNEENDGVIPGIETEDGIADREPLDFIEPGTFQYGRPGDEVTFSNPPGVDGYADYARVSLRAIAAGLGVPYEALTGDLSNVNFSSGRMGWLEYQRSIAAWQWTMFIPRFCGAVGQWLIDALDAAGNDIRGVEVRWTPPGREMIDPSSEVKATRDAIRAGLDTVSAAARRRGEDPDVFLAEWAADAAKLDALGLIFDSDPRHVTAVGNPSAQPDGESTQQRV</sequence>
<dbReference type="Proteomes" id="UP000262699">
    <property type="component" value="Unassembled WGS sequence"/>
</dbReference>
<protein>
    <submittedName>
        <fullName evidence="2">Phage portal protein</fullName>
    </submittedName>
</protein>
<evidence type="ECO:0000313" key="3">
    <source>
        <dbReference type="Proteomes" id="UP000262699"/>
    </source>
</evidence>
<gene>
    <name evidence="2" type="ORF">DEP91_04335</name>
</gene>
<reference evidence="2 3" key="1">
    <citation type="journal article" date="2018" name="Nat. Biotechnol.">
        <title>A standardized bacterial taxonomy based on genome phylogeny substantially revises the tree of life.</title>
        <authorList>
            <person name="Parks D.H."/>
            <person name="Chuvochina M."/>
            <person name="Waite D.W."/>
            <person name="Rinke C."/>
            <person name="Skarshewski A."/>
            <person name="Chaumeil P.A."/>
            <person name="Hugenholtz P."/>
        </authorList>
    </citation>
    <scope>NUCLEOTIDE SEQUENCE [LARGE SCALE GENOMIC DNA]</scope>
    <source>
        <strain evidence="2">UBA9015</strain>
    </source>
</reference>
<dbReference type="GO" id="GO:0005198">
    <property type="term" value="F:structural molecule activity"/>
    <property type="evidence" value="ECO:0007669"/>
    <property type="project" value="InterPro"/>
</dbReference>
<feature type="region of interest" description="Disordered" evidence="1">
    <location>
        <begin position="307"/>
        <end position="326"/>
    </location>
</feature>
<evidence type="ECO:0000313" key="2">
    <source>
        <dbReference type="EMBL" id="HCB75390.1"/>
    </source>
</evidence>